<organism evidence="5 6">
    <name type="scientific">Erythrobacter aureus</name>
    <dbReference type="NCBI Taxonomy" id="2182384"/>
    <lineage>
        <taxon>Bacteria</taxon>
        <taxon>Pseudomonadati</taxon>
        <taxon>Pseudomonadota</taxon>
        <taxon>Alphaproteobacteria</taxon>
        <taxon>Sphingomonadales</taxon>
        <taxon>Erythrobacteraceae</taxon>
        <taxon>Erythrobacter/Porphyrobacter group</taxon>
        <taxon>Erythrobacter</taxon>
    </lineage>
</organism>
<dbReference type="Proteomes" id="UP000254508">
    <property type="component" value="Chromosome"/>
</dbReference>
<evidence type="ECO:0000259" key="4">
    <source>
        <dbReference type="SMART" id="SM00479"/>
    </source>
</evidence>
<gene>
    <name evidence="5" type="ORF">DVR09_04610</name>
</gene>
<dbReference type="SMART" id="SM00479">
    <property type="entry name" value="EXOIII"/>
    <property type="match status" value="1"/>
</dbReference>
<evidence type="ECO:0000256" key="2">
    <source>
        <dbReference type="ARBA" id="ARBA00022801"/>
    </source>
</evidence>
<sequence length="244" mass="27010">MLSRSSGRVSNRYGAIWQAALRERFGRWRFERGLKSCRAADIDLLRSYADAEWPSRDTPIHEARLIALDFELDGLGPRAHVLQAGWLPVTTRGIEIGGACSIDVRSMRRLDADAVTVHGIGEDRAQSGEALQDVASRFLRDLAGRVVVAHGASIEIEAIRRISKALFGIAVPVRSICTLALERRLSPNRIGNDGYRLAAARKRYNLPDYQQHDALSDALAAAELFLAQLTRMAPVPRLGSLETW</sequence>
<dbReference type="KEGG" id="err:DVR09_04610"/>
<dbReference type="Pfam" id="PF00929">
    <property type="entry name" value="RNase_T"/>
    <property type="match status" value="1"/>
</dbReference>
<dbReference type="InterPro" id="IPR012337">
    <property type="entry name" value="RNaseH-like_sf"/>
</dbReference>
<accession>A0A345YCR1</accession>
<dbReference type="GO" id="GO:0005829">
    <property type="term" value="C:cytosol"/>
    <property type="evidence" value="ECO:0007669"/>
    <property type="project" value="TreeGrafter"/>
</dbReference>
<evidence type="ECO:0000256" key="1">
    <source>
        <dbReference type="ARBA" id="ARBA00022722"/>
    </source>
</evidence>
<evidence type="ECO:0000313" key="5">
    <source>
        <dbReference type="EMBL" id="AXK41713.1"/>
    </source>
</evidence>
<dbReference type="CDD" id="cd06127">
    <property type="entry name" value="DEDDh"/>
    <property type="match status" value="1"/>
</dbReference>
<dbReference type="GO" id="GO:0008408">
    <property type="term" value="F:3'-5' exonuclease activity"/>
    <property type="evidence" value="ECO:0007669"/>
    <property type="project" value="TreeGrafter"/>
</dbReference>
<dbReference type="PANTHER" id="PTHR30231">
    <property type="entry name" value="DNA POLYMERASE III SUBUNIT EPSILON"/>
    <property type="match status" value="1"/>
</dbReference>
<proteinExistence type="predicted"/>
<evidence type="ECO:0000256" key="3">
    <source>
        <dbReference type="ARBA" id="ARBA00022839"/>
    </source>
</evidence>
<keyword evidence="6" id="KW-1185">Reference proteome</keyword>
<dbReference type="InterPro" id="IPR013520">
    <property type="entry name" value="Ribonucl_H"/>
</dbReference>
<dbReference type="GO" id="GO:0003676">
    <property type="term" value="F:nucleic acid binding"/>
    <property type="evidence" value="ECO:0007669"/>
    <property type="project" value="InterPro"/>
</dbReference>
<dbReference type="PANTHER" id="PTHR30231:SF4">
    <property type="entry name" value="PROTEIN NEN2"/>
    <property type="match status" value="1"/>
</dbReference>
<evidence type="ECO:0000313" key="6">
    <source>
        <dbReference type="Proteomes" id="UP000254508"/>
    </source>
</evidence>
<dbReference type="SUPFAM" id="SSF53098">
    <property type="entry name" value="Ribonuclease H-like"/>
    <property type="match status" value="1"/>
</dbReference>
<dbReference type="InterPro" id="IPR036397">
    <property type="entry name" value="RNaseH_sf"/>
</dbReference>
<dbReference type="Gene3D" id="3.30.420.10">
    <property type="entry name" value="Ribonuclease H-like superfamily/Ribonuclease H"/>
    <property type="match status" value="1"/>
</dbReference>
<reference evidence="6" key="1">
    <citation type="submission" date="2018-07" db="EMBL/GenBank/DDBJ databases">
        <title>Genome sequence of Erythrobacter strain YH-07, an antagonistic bacterium isolated from Yellow Sea.</title>
        <authorList>
            <person name="Tang T."/>
            <person name="Liu Q."/>
            <person name="Sun X."/>
        </authorList>
    </citation>
    <scope>NUCLEOTIDE SEQUENCE [LARGE SCALE GENOMIC DNA]</scope>
    <source>
        <strain evidence="6">YH-07</strain>
    </source>
</reference>
<keyword evidence="3" id="KW-0269">Exonuclease</keyword>
<keyword evidence="2" id="KW-0378">Hydrolase</keyword>
<keyword evidence="1" id="KW-0540">Nuclease</keyword>
<name>A0A345YCR1_9SPHN</name>
<dbReference type="OrthoDB" id="7427781at2"/>
<feature type="domain" description="Exonuclease" evidence="4">
    <location>
        <begin position="64"/>
        <end position="234"/>
    </location>
</feature>
<protein>
    <recommendedName>
        <fullName evidence="4">Exonuclease domain-containing protein</fullName>
    </recommendedName>
</protein>
<dbReference type="EMBL" id="CP031357">
    <property type="protein sequence ID" value="AXK41713.1"/>
    <property type="molecule type" value="Genomic_DNA"/>
</dbReference>
<dbReference type="GO" id="GO:0006259">
    <property type="term" value="P:DNA metabolic process"/>
    <property type="evidence" value="ECO:0007669"/>
    <property type="project" value="UniProtKB-ARBA"/>
</dbReference>
<dbReference type="AlphaFoldDB" id="A0A345YCR1"/>